<comment type="caution">
    <text evidence="1">The sequence shown here is derived from an EMBL/GenBank/DDBJ whole genome shotgun (WGS) entry which is preliminary data.</text>
</comment>
<sequence>MIAWRLIRGALVGEQAGNWCPLVVDVWIVEPSGYERMRVGLERFFWTRVALVDQRAECVINFALQIFGLNVRSRMCFQKSCFDCGLCARESGRRAWSFRVGEKLGAQWTAGRVRHAHSQMHSVCHRDQSLFCSLKTPSFLIFSEHFLTRFLVPCKRFIRVCMDKLATTRQ</sequence>
<dbReference type="EMBL" id="REGN01012342">
    <property type="protein sequence ID" value="RMZ95757.1"/>
    <property type="molecule type" value="Genomic_DNA"/>
</dbReference>
<accession>A0A3M7PAK5</accession>
<proteinExistence type="predicted"/>
<keyword evidence="2" id="KW-1185">Reference proteome</keyword>
<dbReference type="Proteomes" id="UP000276133">
    <property type="component" value="Unassembled WGS sequence"/>
</dbReference>
<dbReference type="AlphaFoldDB" id="A0A3M7PAK5"/>
<name>A0A3M7PAK5_BRAPC</name>
<protein>
    <submittedName>
        <fullName evidence="1">Uncharacterized protein</fullName>
    </submittedName>
</protein>
<organism evidence="1 2">
    <name type="scientific">Brachionus plicatilis</name>
    <name type="common">Marine rotifer</name>
    <name type="synonym">Brachionus muelleri</name>
    <dbReference type="NCBI Taxonomy" id="10195"/>
    <lineage>
        <taxon>Eukaryota</taxon>
        <taxon>Metazoa</taxon>
        <taxon>Spiralia</taxon>
        <taxon>Gnathifera</taxon>
        <taxon>Rotifera</taxon>
        <taxon>Eurotatoria</taxon>
        <taxon>Monogononta</taxon>
        <taxon>Pseudotrocha</taxon>
        <taxon>Ploima</taxon>
        <taxon>Brachionidae</taxon>
        <taxon>Brachionus</taxon>
    </lineage>
</organism>
<evidence type="ECO:0000313" key="1">
    <source>
        <dbReference type="EMBL" id="RMZ95757.1"/>
    </source>
</evidence>
<evidence type="ECO:0000313" key="2">
    <source>
        <dbReference type="Proteomes" id="UP000276133"/>
    </source>
</evidence>
<gene>
    <name evidence="1" type="ORF">BpHYR1_043255</name>
</gene>
<reference evidence="1 2" key="1">
    <citation type="journal article" date="2018" name="Sci. Rep.">
        <title>Genomic signatures of local adaptation to the degree of environmental predictability in rotifers.</title>
        <authorList>
            <person name="Franch-Gras L."/>
            <person name="Hahn C."/>
            <person name="Garcia-Roger E.M."/>
            <person name="Carmona M.J."/>
            <person name="Serra M."/>
            <person name="Gomez A."/>
        </authorList>
    </citation>
    <scope>NUCLEOTIDE SEQUENCE [LARGE SCALE GENOMIC DNA]</scope>
    <source>
        <strain evidence="1">HYR1</strain>
    </source>
</reference>